<keyword evidence="2" id="KW-0812">Transmembrane</keyword>
<proteinExistence type="inferred from homology"/>
<dbReference type="PANTHER" id="PTHR40039:SF1">
    <property type="entry name" value="PROTEIN DLTD"/>
    <property type="match status" value="1"/>
</dbReference>
<dbReference type="Pfam" id="PF04914">
    <property type="entry name" value="DltD"/>
    <property type="match status" value="1"/>
</dbReference>
<dbReference type="GeneID" id="98569120"/>
<dbReference type="AlphaFoldDB" id="A0A429ZH76"/>
<name>A0A429ZH76_9ENTE</name>
<feature type="transmembrane region" description="Helical" evidence="2">
    <location>
        <begin position="7"/>
        <end position="26"/>
    </location>
</feature>
<dbReference type="InterPro" id="IPR023896">
    <property type="entry name" value="LTA_DltD"/>
</dbReference>
<comment type="pathway">
    <text evidence="1">Cell wall biogenesis; lipoteichoic acid biosynthesis.</text>
</comment>
<comment type="caution">
    <text evidence="3">The sequence shown here is derived from an EMBL/GenBank/DDBJ whole genome shotgun (WGS) entry which is preliminary data.</text>
</comment>
<keyword evidence="1" id="KW-1003">Cell membrane</keyword>
<dbReference type="EMBL" id="NGJU01000020">
    <property type="protein sequence ID" value="RST93050.1"/>
    <property type="molecule type" value="Genomic_DNA"/>
</dbReference>
<keyword evidence="4" id="KW-1185">Reference proteome</keyword>
<dbReference type="OrthoDB" id="1700484at2"/>
<dbReference type="PANTHER" id="PTHR40039">
    <property type="entry name" value="PROTEIN DLTD"/>
    <property type="match status" value="1"/>
</dbReference>
<evidence type="ECO:0000313" key="3">
    <source>
        <dbReference type="EMBL" id="RST93050.1"/>
    </source>
</evidence>
<dbReference type="NCBIfam" id="TIGR04092">
    <property type="entry name" value="LTA_DltD"/>
    <property type="match status" value="1"/>
</dbReference>
<keyword evidence="1 2" id="KW-0472">Membrane</keyword>
<dbReference type="GO" id="GO:0005886">
    <property type="term" value="C:plasma membrane"/>
    <property type="evidence" value="ECO:0007669"/>
    <property type="project" value="UniProtKB-UniRule"/>
</dbReference>
<gene>
    <name evidence="3" type="ORF">CBF35_12290</name>
</gene>
<dbReference type="InterPro" id="IPR006998">
    <property type="entry name" value="DltD"/>
</dbReference>
<dbReference type="PIRSF" id="PIRSF021438">
    <property type="entry name" value="DltD"/>
    <property type="match status" value="1"/>
</dbReference>
<sequence>MSFQKKLFTTIGPLALAFVIVGGIFLSPFKFSEASPKVVKEASNSMAINVIKGNLIKNKAMATDDYVPFFGSSELSRFNAFHPSVLAEKYDRNYRPFLLGAAGTQSLSQFLMLQSMGSEMVGKKAVFVISPQWFVKEGVSEGMFSLYYSPLQTYQWLKGLETISDSEIYTAKRLLKFTSVRSDTTMKTLLKQIASGEVLSATQKRLCQVKLNVLNREDQLFGHLGIVSKEGKITKKLADLPETYDFKTLDQLAYETGKAKTTTNDFQITNKFYSKRIAPVKKSLENSQRDFDYRTSKEYADFQLFLEEVAKLKMDVLFVIPPVNERWSTYTGLSTEMLDEFSLKINHQLASQGFDQVLDFTADRGEDYFMEDTIHIGWRGWVALDQKVAPFLAERQSQDPTYQLDPYYFSKEWQKLLPEELK</sequence>
<keyword evidence="2" id="KW-1133">Transmembrane helix</keyword>
<evidence type="ECO:0000256" key="1">
    <source>
        <dbReference type="PIRNR" id="PIRNR021438"/>
    </source>
</evidence>
<dbReference type="Proteomes" id="UP000287239">
    <property type="component" value="Unassembled WGS sequence"/>
</dbReference>
<protein>
    <recommendedName>
        <fullName evidence="1">Protein DltD</fullName>
    </recommendedName>
</protein>
<dbReference type="RefSeq" id="WP_126781537.1">
    <property type="nucleotide sequence ID" value="NZ_CAUQJP010000006.1"/>
</dbReference>
<evidence type="ECO:0000256" key="2">
    <source>
        <dbReference type="SAM" id="Phobius"/>
    </source>
</evidence>
<evidence type="ECO:0000313" key="4">
    <source>
        <dbReference type="Proteomes" id="UP000287239"/>
    </source>
</evidence>
<accession>A0A429ZH76</accession>
<dbReference type="GO" id="GO:0070395">
    <property type="term" value="P:lipoteichoic acid biosynthetic process"/>
    <property type="evidence" value="ECO:0007669"/>
    <property type="project" value="UniProtKB-UniRule"/>
</dbReference>
<organism evidence="3 4">
    <name type="scientific">Vagococcus salmoninarum</name>
    <dbReference type="NCBI Taxonomy" id="2739"/>
    <lineage>
        <taxon>Bacteria</taxon>
        <taxon>Bacillati</taxon>
        <taxon>Bacillota</taxon>
        <taxon>Bacilli</taxon>
        <taxon>Lactobacillales</taxon>
        <taxon>Enterococcaceae</taxon>
        <taxon>Vagococcus</taxon>
    </lineage>
</organism>
<dbReference type="UniPathway" id="UPA00556"/>
<comment type="similarity">
    <text evidence="1">Belongs to the DltD family.</text>
</comment>
<reference evidence="3 4" key="1">
    <citation type="submission" date="2017-05" db="EMBL/GenBank/DDBJ databases">
        <title>Vagococcus spp. assemblies.</title>
        <authorList>
            <person name="Gulvik C.A."/>
        </authorList>
    </citation>
    <scope>NUCLEOTIDE SEQUENCE [LARGE SCALE GENOMIC DNA]</scope>
    <source>
        <strain evidence="3 4">NCFB 2777</strain>
    </source>
</reference>